<dbReference type="PANTHER" id="PTHR12532:SF0">
    <property type="entry name" value="TRANSLATIONAL ACTIVATOR OF CYTOCHROME C OXIDASE 1"/>
    <property type="match status" value="1"/>
</dbReference>
<dbReference type="RefSeq" id="XP_017036004.1">
    <property type="nucleotide sequence ID" value="XM_017180515.3"/>
</dbReference>
<dbReference type="GeneID" id="108084352"/>
<dbReference type="PANTHER" id="PTHR12532">
    <property type="entry name" value="TRANSLATIONAL ACTIVATOR OF CYTOCHROME C OXIDASE 1"/>
    <property type="match status" value="1"/>
</dbReference>
<evidence type="ECO:0000313" key="2">
    <source>
        <dbReference type="Proteomes" id="UP001652661"/>
    </source>
</evidence>
<dbReference type="Pfam" id="PF01709">
    <property type="entry name" value="Transcrip_reg"/>
    <property type="match status" value="1"/>
</dbReference>
<accession>A0A6P4JMV6</accession>
<keyword evidence="2" id="KW-1185">Reference proteome</keyword>
<dbReference type="SUPFAM" id="SSF75625">
    <property type="entry name" value="YebC-like"/>
    <property type="match status" value="1"/>
</dbReference>
<feature type="domain" description="TACO1/YebC-like second and third" evidence="1">
    <location>
        <begin position="164"/>
        <end position="317"/>
    </location>
</feature>
<dbReference type="InterPro" id="IPR026564">
    <property type="entry name" value="Transcrip_reg_TACO1-like_dom3"/>
</dbReference>
<dbReference type="InterPro" id="IPR002876">
    <property type="entry name" value="Transcrip_reg_TACO1-like"/>
</dbReference>
<sequence length="320" mass="37252">MSYKHDLETADKILPNKLTKLKASMNPSLPRPAIICSDSKKLENDKRNGLDLEMSDEPEAAIVKRVRWAPIIVSRSSSKSFNYITPSSTKQIPFDQDTPDEVRLAHRLRLAVHRGGGSIDPEKNFELRAQLSPLQLPYSQVQRILRECELYEREYDTYSLHIDYGRQLVAMVCKVRTNDLKAVKLRLANFLRQYKSRLFNRHLLTETGLIQANFPKSLWSPSDFQQTVCTDALWCKATDSRITDFEKKDVLFKCQPNDLREATAKLRHCGYKIVHTELGYCPNKPMVNLTDRQMKRYQEFLKRLKQDEDIVKVYDNVRVQ</sequence>
<evidence type="ECO:0000313" key="3">
    <source>
        <dbReference type="RefSeq" id="XP_017036004.1"/>
    </source>
</evidence>
<organism evidence="2 3">
    <name type="scientific">Drosophila kikkawai</name>
    <name type="common">Fruit fly</name>
    <dbReference type="NCBI Taxonomy" id="30033"/>
    <lineage>
        <taxon>Eukaryota</taxon>
        <taxon>Metazoa</taxon>
        <taxon>Ecdysozoa</taxon>
        <taxon>Arthropoda</taxon>
        <taxon>Hexapoda</taxon>
        <taxon>Insecta</taxon>
        <taxon>Pterygota</taxon>
        <taxon>Neoptera</taxon>
        <taxon>Endopterygota</taxon>
        <taxon>Diptera</taxon>
        <taxon>Brachycera</taxon>
        <taxon>Muscomorpha</taxon>
        <taxon>Ephydroidea</taxon>
        <taxon>Drosophilidae</taxon>
        <taxon>Drosophila</taxon>
        <taxon>Sophophora</taxon>
    </lineage>
</organism>
<dbReference type="Gene3D" id="3.30.70.980">
    <property type="match status" value="2"/>
</dbReference>
<reference evidence="3" key="1">
    <citation type="submission" date="2025-08" db="UniProtKB">
        <authorList>
            <consortium name="RefSeq"/>
        </authorList>
    </citation>
    <scope>IDENTIFICATION</scope>
    <source>
        <strain evidence="3">14028-0561.14</strain>
        <tissue evidence="3">Whole fly</tissue>
    </source>
</reference>
<evidence type="ECO:0000259" key="1">
    <source>
        <dbReference type="Pfam" id="PF01709"/>
    </source>
</evidence>
<gene>
    <name evidence="3" type="primary">LOC108084352</name>
</gene>
<dbReference type="Proteomes" id="UP001652661">
    <property type="component" value="Chromosome 3R"/>
</dbReference>
<dbReference type="InterPro" id="IPR029072">
    <property type="entry name" value="YebC-like"/>
</dbReference>
<dbReference type="AlphaFoldDB" id="A0A6P4JMV6"/>
<proteinExistence type="predicted"/>
<name>A0A6P4JMV6_DROKI</name>
<dbReference type="InterPro" id="IPR048300">
    <property type="entry name" value="TACO1_YebC-like_2nd/3rd_dom"/>
</dbReference>
<dbReference type="GO" id="GO:0005739">
    <property type="term" value="C:mitochondrion"/>
    <property type="evidence" value="ECO:0007669"/>
    <property type="project" value="TreeGrafter"/>
</dbReference>
<dbReference type="OrthoDB" id="7825696at2759"/>
<protein>
    <submittedName>
        <fullName evidence="3">Translational activator of cytochrome c oxidase 1</fullName>
    </submittedName>
</protein>